<organism evidence="6 7">
    <name type="scientific">Marinobacter panjinensis</name>
    <dbReference type="NCBI Taxonomy" id="2576384"/>
    <lineage>
        <taxon>Bacteria</taxon>
        <taxon>Pseudomonadati</taxon>
        <taxon>Pseudomonadota</taxon>
        <taxon>Gammaproteobacteria</taxon>
        <taxon>Pseudomonadales</taxon>
        <taxon>Marinobacteraceae</taxon>
        <taxon>Marinobacter</taxon>
    </lineage>
</organism>
<sequence length="89" mass="9561">MIRRPITIINKLGLHARAAAKLVATASDFESSVQISRNDRKVDAKSIMPVMMLAASQGTEVELIADGPDESEAIEALSALIDDYFGEGE</sequence>
<dbReference type="OrthoDB" id="9798965at2"/>
<gene>
    <name evidence="6" type="ORF">FDP08_06185</name>
</gene>
<evidence type="ECO:0000259" key="5">
    <source>
        <dbReference type="PROSITE" id="PS51350"/>
    </source>
</evidence>
<dbReference type="PROSITE" id="PS00369">
    <property type="entry name" value="PTS_HPR_HIS"/>
    <property type="match status" value="1"/>
</dbReference>
<evidence type="ECO:0000256" key="1">
    <source>
        <dbReference type="ARBA" id="ARBA00004496"/>
    </source>
</evidence>
<dbReference type="GO" id="GO:0009401">
    <property type="term" value="P:phosphoenolpyruvate-dependent sugar phosphotransferase system"/>
    <property type="evidence" value="ECO:0007669"/>
    <property type="project" value="UniProtKB-KW"/>
</dbReference>
<evidence type="ECO:0000313" key="7">
    <source>
        <dbReference type="Proteomes" id="UP000308488"/>
    </source>
</evidence>
<proteinExistence type="inferred from homology"/>
<comment type="caution">
    <text evidence="6">The sequence shown here is derived from an EMBL/GenBank/DDBJ whole genome shotgun (WGS) entry which is preliminary data.</text>
</comment>
<reference evidence="6 7" key="1">
    <citation type="submission" date="2019-05" db="EMBL/GenBank/DDBJ databases">
        <title>Marinobacter panjinensis sp. nov., a moderately halophilic bacterium isolated from sea tidal flat environment.</title>
        <authorList>
            <person name="Yang W."/>
            <person name="An M."/>
            <person name="He W."/>
            <person name="Luo X."/>
            <person name="Zhu L."/>
            <person name="Chen G."/>
            <person name="Zhang Y."/>
            <person name="Wang Y."/>
        </authorList>
    </citation>
    <scope>NUCLEOTIDE SEQUENCE [LARGE SCALE GENOMIC DNA]</scope>
    <source>
        <strain evidence="6 7">PJ-16</strain>
    </source>
</reference>
<dbReference type="SUPFAM" id="SSF55594">
    <property type="entry name" value="HPr-like"/>
    <property type="match status" value="1"/>
</dbReference>
<dbReference type="NCBIfam" id="TIGR01003">
    <property type="entry name" value="PTS_HPr_family"/>
    <property type="match status" value="1"/>
</dbReference>
<evidence type="ECO:0000256" key="3">
    <source>
        <dbReference type="ARBA" id="ARBA00022490"/>
    </source>
</evidence>
<evidence type="ECO:0000256" key="4">
    <source>
        <dbReference type="ARBA" id="ARBA00022683"/>
    </source>
</evidence>
<dbReference type="InterPro" id="IPR050399">
    <property type="entry name" value="HPr"/>
</dbReference>
<keyword evidence="7" id="KW-1185">Reference proteome</keyword>
<dbReference type="Pfam" id="PF00381">
    <property type="entry name" value="PTS-HPr"/>
    <property type="match status" value="1"/>
</dbReference>
<dbReference type="GO" id="GO:0005737">
    <property type="term" value="C:cytoplasm"/>
    <property type="evidence" value="ECO:0007669"/>
    <property type="project" value="UniProtKB-SubCell"/>
</dbReference>
<comment type="subcellular location">
    <subcellularLocation>
        <location evidence="1">Cytoplasm</location>
    </subcellularLocation>
</comment>
<dbReference type="InterPro" id="IPR035895">
    <property type="entry name" value="HPr-like_sf"/>
</dbReference>
<dbReference type="PRINTS" id="PR00107">
    <property type="entry name" value="PHOSPHOCPHPR"/>
</dbReference>
<name>A0A4U6R5X0_9GAMM</name>
<dbReference type="Gene3D" id="3.30.1340.10">
    <property type="entry name" value="HPr-like"/>
    <property type="match status" value="1"/>
</dbReference>
<evidence type="ECO:0000313" key="6">
    <source>
        <dbReference type="EMBL" id="TKV67706.1"/>
    </source>
</evidence>
<dbReference type="PANTHER" id="PTHR33705:SF2">
    <property type="entry name" value="PHOSPHOCARRIER PROTEIN NPR"/>
    <property type="match status" value="1"/>
</dbReference>
<protein>
    <submittedName>
        <fullName evidence="6">HPr family phosphocarrier protein</fullName>
    </submittedName>
</protein>
<dbReference type="InterPro" id="IPR001020">
    <property type="entry name" value="PTS_HPr_His_P_site"/>
</dbReference>
<dbReference type="EMBL" id="SZYH01000001">
    <property type="protein sequence ID" value="TKV67706.1"/>
    <property type="molecule type" value="Genomic_DNA"/>
</dbReference>
<dbReference type="PANTHER" id="PTHR33705">
    <property type="entry name" value="PHOSPHOCARRIER PROTEIN HPR"/>
    <property type="match status" value="1"/>
</dbReference>
<dbReference type="PROSITE" id="PS51350">
    <property type="entry name" value="PTS_HPR_DOM"/>
    <property type="match status" value="1"/>
</dbReference>
<comment type="similarity">
    <text evidence="2">Belongs to the HPr family.</text>
</comment>
<dbReference type="RefSeq" id="WP_137435119.1">
    <property type="nucleotide sequence ID" value="NZ_JANRHC010000001.1"/>
</dbReference>
<keyword evidence="3" id="KW-0963">Cytoplasm</keyword>
<evidence type="ECO:0000256" key="2">
    <source>
        <dbReference type="ARBA" id="ARBA00010736"/>
    </source>
</evidence>
<dbReference type="CDD" id="cd00367">
    <property type="entry name" value="PTS-HPr_like"/>
    <property type="match status" value="1"/>
</dbReference>
<dbReference type="Proteomes" id="UP000308488">
    <property type="component" value="Unassembled WGS sequence"/>
</dbReference>
<accession>A0A4U6R5X0</accession>
<keyword evidence="4" id="KW-0598">Phosphotransferase system</keyword>
<dbReference type="InterPro" id="IPR000032">
    <property type="entry name" value="HPr-like"/>
</dbReference>
<feature type="domain" description="HPr" evidence="5">
    <location>
        <begin position="1"/>
        <end position="88"/>
    </location>
</feature>
<dbReference type="AlphaFoldDB" id="A0A4U6R5X0"/>